<protein>
    <submittedName>
        <fullName evidence="3">ABC-type transport auxiliary lipoprotein family protein</fullName>
    </submittedName>
</protein>
<organism evidence="3 4">
    <name type="scientific">Legionella dresdenensis</name>
    <dbReference type="NCBI Taxonomy" id="450200"/>
    <lineage>
        <taxon>Bacteria</taxon>
        <taxon>Pseudomonadati</taxon>
        <taxon>Pseudomonadota</taxon>
        <taxon>Gammaproteobacteria</taxon>
        <taxon>Legionellales</taxon>
        <taxon>Legionellaceae</taxon>
        <taxon>Legionella</taxon>
    </lineage>
</organism>
<evidence type="ECO:0000313" key="4">
    <source>
        <dbReference type="Proteomes" id="UP001595758"/>
    </source>
</evidence>
<keyword evidence="1" id="KW-0732">Signal</keyword>
<dbReference type="Gene3D" id="3.40.50.10610">
    <property type="entry name" value="ABC-type transport auxiliary lipoprotein component"/>
    <property type="match status" value="1"/>
</dbReference>
<evidence type="ECO:0000313" key="3">
    <source>
        <dbReference type="EMBL" id="MFC3908024.1"/>
    </source>
</evidence>
<comment type="caution">
    <text evidence="3">The sequence shown here is derived from an EMBL/GenBank/DDBJ whole genome shotgun (WGS) entry which is preliminary data.</text>
</comment>
<keyword evidence="3" id="KW-0449">Lipoprotein</keyword>
<gene>
    <name evidence="3" type="ORF">ACFORL_02865</name>
</gene>
<dbReference type="Proteomes" id="UP001595758">
    <property type="component" value="Unassembled WGS sequence"/>
</dbReference>
<sequence length="198" mass="22120">MRKLVYCLLGSSLLLLTACSPVKQEITNQYKLSAFSAKRMTRQAGSHTILVTPPEAAAGYQTEQMLYLKKPYEINAFAHNAWFDEPADMLLPLMVQSLQYSGYFYAVASSPSAERADYRLDTQLIELQQNFLTRPSQLQFTVKIVLTRTSDNRIIGSRLISKRIPCAADTPYGGVVAANAATRQFTAELVTFIISHTK</sequence>
<dbReference type="EMBL" id="JBHSAB010000002">
    <property type="protein sequence ID" value="MFC3908024.1"/>
    <property type="molecule type" value="Genomic_DNA"/>
</dbReference>
<dbReference type="SUPFAM" id="SSF159594">
    <property type="entry name" value="XCC0632-like"/>
    <property type="match status" value="1"/>
</dbReference>
<evidence type="ECO:0000256" key="1">
    <source>
        <dbReference type="SAM" id="SignalP"/>
    </source>
</evidence>
<reference evidence="4" key="1">
    <citation type="journal article" date="2019" name="Int. J. Syst. Evol. Microbiol.">
        <title>The Global Catalogue of Microorganisms (GCM) 10K type strain sequencing project: providing services to taxonomists for standard genome sequencing and annotation.</title>
        <authorList>
            <consortium name="The Broad Institute Genomics Platform"/>
            <consortium name="The Broad Institute Genome Sequencing Center for Infectious Disease"/>
            <person name="Wu L."/>
            <person name="Ma J."/>
        </authorList>
    </citation>
    <scope>NUCLEOTIDE SEQUENCE [LARGE SCALE GENOMIC DNA]</scope>
    <source>
        <strain evidence="4">CCUG 59858</strain>
    </source>
</reference>
<name>A0ABV8CD02_9GAMM</name>
<dbReference type="RefSeq" id="WP_382340933.1">
    <property type="nucleotide sequence ID" value="NZ_JBHSAB010000002.1"/>
</dbReference>
<dbReference type="Pfam" id="PF03886">
    <property type="entry name" value="ABC_trans_aux"/>
    <property type="match status" value="1"/>
</dbReference>
<accession>A0ABV8CD02</accession>
<feature type="signal peptide" evidence="1">
    <location>
        <begin position="1"/>
        <end position="23"/>
    </location>
</feature>
<dbReference type="InterPro" id="IPR005586">
    <property type="entry name" value="ABC_trans_aux"/>
</dbReference>
<evidence type="ECO:0000259" key="2">
    <source>
        <dbReference type="Pfam" id="PF03886"/>
    </source>
</evidence>
<feature type="domain" description="ABC-type transport auxiliary lipoprotein component" evidence="2">
    <location>
        <begin position="30"/>
        <end position="189"/>
    </location>
</feature>
<proteinExistence type="predicted"/>
<dbReference type="PROSITE" id="PS51257">
    <property type="entry name" value="PROKAR_LIPOPROTEIN"/>
    <property type="match status" value="1"/>
</dbReference>
<keyword evidence="4" id="KW-1185">Reference proteome</keyword>
<feature type="chain" id="PRO_5045455946" evidence="1">
    <location>
        <begin position="24"/>
        <end position="198"/>
    </location>
</feature>